<dbReference type="InterPro" id="IPR002347">
    <property type="entry name" value="SDR_fam"/>
</dbReference>
<dbReference type="PANTHER" id="PTHR48107">
    <property type="entry name" value="NADPH-DEPENDENT ALDEHYDE REDUCTASE-LIKE PROTEIN, CHLOROPLASTIC-RELATED"/>
    <property type="match status" value="1"/>
</dbReference>
<reference evidence="3" key="1">
    <citation type="submission" date="2021-05" db="EMBL/GenBank/DDBJ databases">
        <title>Novel Bacillus species.</title>
        <authorList>
            <person name="Liu G."/>
        </authorList>
    </citation>
    <scope>NUCLEOTIDE SEQUENCE</scope>
    <source>
        <strain evidence="3">FJAT-49825</strain>
    </source>
</reference>
<dbReference type="Proteomes" id="UP000679749">
    <property type="component" value="Unassembled WGS sequence"/>
</dbReference>
<comment type="similarity">
    <text evidence="1">Belongs to the short-chain dehydrogenases/reductases (SDR) family.</text>
</comment>
<evidence type="ECO:0000313" key="4">
    <source>
        <dbReference type="Proteomes" id="UP000679749"/>
    </source>
</evidence>
<dbReference type="GO" id="GO:0008206">
    <property type="term" value="P:bile acid metabolic process"/>
    <property type="evidence" value="ECO:0007669"/>
    <property type="project" value="UniProtKB-ARBA"/>
</dbReference>
<keyword evidence="4" id="KW-1185">Reference proteome</keyword>
<dbReference type="Pfam" id="PF13561">
    <property type="entry name" value="adh_short_C2"/>
    <property type="match status" value="1"/>
</dbReference>
<evidence type="ECO:0000313" key="3">
    <source>
        <dbReference type="EMBL" id="MBS4216284.1"/>
    </source>
</evidence>
<protein>
    <submittedName>
        <fullName evidence="3">SDR family oxidoreductase</fullName>
    </submittedName>
</protein>
<evidence type="ECO:0000256" key="1">
    <source>
        <dbReference type="ARBA" id="ARBA00006484"/>
    </source>
</evidence>
<sequence length="301" mass="33352">MRNYPIYPYYSKESKCEEQPISFPPQHQDQQPGLEYLMNPRPISENRDYNGSGKLAGRVAIITGGDSGIGRAVAYAFAKEGADIVIVYLYEERDAEETKARVEEIGKRCLAIPADLRYKENCLEVVKKTIKTFGKLDILVNNCAVQYPQEQLTDISEQQLIHTFATNIFSYFFMTQAALPHLKDGSSVINTASITAYRGEKTLIDYSATKGAIVSFTRPFSQSIVDQGIRVNAVAPGPIWTPLIPSSFSAERVSTFGTDTPMKRAGQPFELAPAYVYLASDDSRYVTGQTLHVNGGDFISS</sequence>
<proteinExistence type="inferred from homology"/>
<evidence type="ECO:0000256" key="2">
    <source>
        <dbReference type="ARBA" id="ARBA00023002"/>
    </source>
</evidence>
<organism evidence="3 4">
    <name type="scientific">Neobacillus rhizophilus</name>
    <dbReference type="NCBI Taxonomy" id="2833579"/>
    <lineage>
        <taxon>Bacteria</taxon>
        <taxon>Bacillati</taxon>
        <taxon>Bacillota</taxon>
        <taxon>Bacilli</taxon>
        <taxon>Bacillales</taxon>
        <taxon>Bacillaceae</taxon>
        <taxon>Neobacillus</taxon>
    </lineage>
</organism>
<dbReference type="PRINTS" id="PR00081">
    <property type="entry name" value="GDHRDH"/>
</dbReference>
<keyword evidence="2" id="KW-0560">Oxidoreductase</keyword>
<accession>A0A942YXR8</accession>
<dbReference type="NCBIfam" id="NF005214">
    <property type="entry name" value="PRK06701.1"/>
    <property type="match status" value="1"/>
</dbReference>
<dbReference type="PROSITE" id="PS00061">
    <property type="entry name" value="ADH_SHORT"/>
    <property type="match status" value="1"/>
</dbReference>
<dbReference type="GO" id="GO:0016614">
    <property type="term" value="F:oxidoreductase activity, acting on CH-OH group of donors"/>
    <property type="evidence" value="ECO:0007669"/>
    <property type="project" value="UniProtKB-ARBA"/>
</dbReference>
<dbReference type="InterPro" id="IPR036291">
    <property type="entry name" value="NAD(P)-bd_dom_sf"/>
</dbReference>
<dbReference type="Gene3D" id="3.40.50.720">
    <property type="entry name" value="NAD(P)-binding Rossmann-like Domain"/>
    <property type="match status" value="1"/>
</dbReference>
<comment type="caution">
    <text evidence="3">The sequence shown here is derived from an EMBL/GenBank/DDBJ whole genome shotgun (WGS) entry which is preliminary data.</text>
</comment>
<dbReference type="PRINTS" id="PR00080">
    <property type="entry name" value="SDRFAMILY"/>
</dbReference>
<dbReference type="FunFam" id="3.40.50.720:FF:000084">
    <property type="entry name" value="Short-chain dehydrogenase reductase"/>
    <property type="match status" value="1"/>
</dbReference>
<dbReference type="CDD" id="cd05355">
    <property type="entry name" value="SDR_c1"/>
    <property type="match status" value="1"/>
</dbReference>
<dbReference type="InterPro" id="IPR020904">
    <property type="entry name" value="Sc_DH/Rdtase_CS"/>
</dbReference>
<dbReference type="EMBL" id="JAGYPF010000006">
    <property type="protein sequence ID" value="MBS4216284.1"/>
    <property type="molecule type" value="Genomic_DNA"/>
</dbReference>
<name>A0A942YXR8_9BACI</name>
<gene>
    <name evidence="3" type="ORF">KHA99_28055</name>
</gene>
<dbReference type="PANTHER" id="PTHR48107:SF16">
    <property type="entry name" value="NADPH-DEPENDENT ALDEHYDE REDUCTASE 1, CHLOROPLASTIC"/>
    <property type="match status" value="1"/>
</dbReference>
<dbReference type="RefSeq" id="WP_213120809.1">
    <property type="nucleotide sequence ID" value="NZ_JAGYPF010000006.1"/>
</dbReference>
<dbReference type="SUPFAM" id="SSF51735">
    <property type="entry name" value="NAD(P)-binding Rossmann-fold domains"/>
    <property type="match status" value="1"/>
</dbReference>
<dbReference type="AlphaFoldDB" id="A0A942YXR8"/>